<dbReference type="OrthoDB" id="423228at2759"/>
<evidence type="ECO:0000313" key="2">
    <source>
        <dbReference type="Proteomes" id="UP000649617"/>
    </source>
</evidence>
<keyword evidence="2" id="KW-1185">Reference proteome</keyword>
<organism evidence="1 2">
    <name type="scientific">Symbiodinium pilosum</name>
    <name type="common">Dinoflagellate</name>
    <dbReference type="NCBI Taxonomy" id="2952"/>
    <lineage>
        <taxon>Eukaryota</taxon>
        <taxon>Sar</taxon>
        <taxon>Alveolata</taxon>
        <taxon>Dinophyceae</taxon>
        <taxon>Suessiales</taxon>
        <taxon>Symbiodiniaceae</taxon>
        <taxon>Symbiodinium</taxon>
    </lineage>
</organism>
<evidence type="ECO:0000313" key="1">
    <source>
        <dbReference type="EMBL" id="CAE7697343.1"/>
    </source>
</evidence>
<dbReference type="AlphaFoldDB" id="A0A812X136"/>
<dbReference type="EMBL" id="CAJNIZ010044671">
    <property type="protein sequence ID" value="CAE7697343.1"/>
    <property type="molecule type" value="Genomic_DNA"/>
</dbReference>
<proteinExistence type="predicted"/>
<accession>A0A812X136</accession>
<protein>
    <submittedName>
        <fullName evidence="1">ClpB2 protein</fullName>
    </submittedName>
</protein>
<name>A0A812X136_SYMPI</name>
<reference evidence="1" key="1">
    <citation type="submission" date="2021-02" db="EMBL/GenBank/DDBJ databases">
        <authorList>
            <person name="Dougan E. K."/>
            <person name="Rhodes N."/>
            <person name="Thang M."/>
            <person name="Chan C."/>
        </authorList>
    </citation>
    <scope>NUCLEOTIDE SEQUENCE</scope>
</reference>
<sequence length="237" mass="26095">MGPRTLSSPIYRRLGELLTAMQPLFQRLNPQAGAQRLHQPLTARSKVLVKAQIYEVRSGEEILGEIHQEGTPSDQIQMVGLFYPAVEDTLEGGDLEITVVMTGGCGSQYPVSRTIPVQAGTAIAFDNHAAYHRMSTLRASPGQRGRRLVVAFFVLQDLAPPGVPCTDTVCVNYADKARSLVRRMLGQPTPKLPKHIQLRIEHFLTGGDGYALQRFNACRRARAHPVTQEGLAIRAMD</sequence>
<gene>
    <name evidence="1" type="primary">clpB2</name>
    <name evidence="1" type="ORF">SPIL2461_LOCUS19583</name>
</gene>
<dbReference type="Proteomes" id="UP000649617">
    <property type="component" value="Unassembled WGS sequence"/>
</dbReference>
<comment type="caution">
    <text evidence="1">The sequence shown here is derived from an EMBL/GenBank/DDBJ whole genome shotgun (WGS) entry which is preliminary data.</text>
</comment>